<organism evidence="2 3">
    <name type="scientific">Winogradskyella echinorum</name>
    <dbReference type="NCBI Taxonomy" id="538189"/>
    <lineage>
        <taxon>Bacteria</taxon>
        <taxon>Pseudomonadati</taxon>
        <taxon>Bacteroidota</taxon>
        <taxon>Flavobacteriia</taxon>
        <taxon>Flavobacteriales</taxon>
        <taxon>Flavobacteriaceae</taxon>
        <taxon>Winogradskyella</taxon>
    </lineage>
</organism>
<dbReference type="EMBL" id="JACOME010000005">
    <property type="protein sequence ID" value="MBC3847609.1"/>
    <property type="molecule type" value="Genomic_DNA"/>
</dbReference>
<dbReference type="RefSeq" id="WP_186846724.1">
    <property type="nucleotide sequence ID" value="NZ_JACOME010000005.1"/>
</dbReference>
<dbReference type="SMART" id="SM00028">
    <property type="entry name" value="TPR"/>
    <property type="match status" value="2"/>
</dbReference>
<evidence type="ECO:0000313" key="2">
    <source>
        <dbReference type="EMBL" id="MBC3847609.1"/>
    </source>
</evidence>
<evidence type="ECO:0008006" key="4">
    <source>
        <dbReference type="Google" id="ProtNLM"/>
    </source>
</evidence>
<proteinExistence type="predicted"/>
<dbReference type="PROSITE" id="PS50005">
    <property type="entry name" value="TPR"/>
    <property type="match status" value="1"/>
</dbReference>
<dbReference type="SUPFAM" id="SSF48452">
    <property type="entry name" value="TPR-like"/>
    <property type="match status" value="1"/>
</dbReference>
<keyword evidence="1" id="KW-0802">TPR repeat</keyword>
<dbReference type="InterPro" id="IPR019734">
    <property type="entry name" value="TPR_rpt"/>
</dbReference>
<dbReference type="InterPro" id="IPR011990">
    <property type="entry name" value="TPR-like_helical_dom_sf"/>
</dbReference>
<gene>
    <name evidence="2" type="ORF">H6H04_14525</name>
</gene>
<dbReference type="Proteomes" id="UP000607435">
    <property type="component" value="Unassembled WGS sequence"/>
</dbReference>
<accession>A0ABR6Y4L3</accession>
<evidence type="ECO:0000313" key="3">
    <source>
        <dbReference type="Proteomes" id="UP000607435"/>
    </source>
</evidence>
<sequence length="349" mass="41049">MRRIIYLLVILITLKSYSQEININELNGDWVKFKIEMKDSSSLIDRFYKDSSYVNFLIKKNQLCTNNNPLFKKENSCINFSLNDNYIKTSEFAGYFIEKIKNDTLIITENIDNLEDDKIKRFYFIREQNKFEEFKNQQNGSTDQVAKPYYTPTLKSSLTLQLNNAFKEKHSNFKAKGTIIIDIKNKKIESSIYTSDTNDSTKIKRVISVLNESFSLWNLERFKDLETIKLPFVFRDEKTKTFRGITIVFFTNSYKKLDEIYGDDIYDIRDAKKFFNKGLKAYQKNDFEKAINFFTKSYNLDSVNIDALYNIAAIYYETGSLELACVNWKKLSELGQKRGISLLENHCLN</sequence>
<name>A0ABR6Y4L3_9FLAO</name>
<protein>
    <recommendedName>
        <fullName evidence="4">Tetratricopeptide repeat-containing protein</fullName>
    </recommendedName>
</protein>
<evidence type="ECO:0000256" key="1">
    <source>
        <dbReference type="PROSITE-ProRule" id="PRU00339"/>
    </source>
</evidence>
<dbReference type="Gene3D" id="1.25.40.10">
    <property type="entry name" value="Tetratricopeptide repeat domain"/>
    <property type="match status" value="1"/>
</dbReference>
<feature type="repeat" description="TPR" evidence="1">
    <location>
        <begin position="271"/>
        <end position="304"/>
    </location>
</feature>
<comment type="caution">
    <text evidence="2">The sequence shown here is derived from an EMBL/GenBank/DDBJ whole genome shotgun (WGS) entry which is preliminary data.</text>
</comment>
<reference evidence="2 3" key="1">
    <citation type="submission" date="2020-08" db="EMBL/GenBank/DDBJ databases">
        <title>Winogradskyella ouciana sp. nov., isolated from the hadal seawater of the Mariana Trench.</title>
        <authorList>
            <person name="He X."/>
        </authorList>
    </citation>
    <scope>NUCLEOTIDE SEQUENCE [LARGE SCALE GENOMIC DNA]</scope>
    <source>
        <strain evidence="2 3">KCTC 22026</strain>
    </source>
</reference>
<keyword evidence="3" id="KW-1185">Reference proteome</keyword>